<dbReference type="InterPro" id="IPR010105">
    <property type="entry name" value="TonB_sidphr_rcpt"/>
</dbReference>
<dbReference type="PANTHER" id="PTHR32552">
    <property type="entry name" value="FERRICHROME IRON RECEPTOR-RELATED"/>
    <property type="match status" value="1"/>
</dbReference>
<dbReference type="InterPro" id="IPR000531">
    <property type="entry name" value="Beta-barrel_TonB"/>
</dbReference>
<reference evidence="19 20" key="1">
    <citation type="submission" date="2018-01" db="EMBL/GenBank/DDBJ databases">
        <title>Whole genome sequencing of Histamine producing bacteria.</title>
        <authorList>
            <person name="Butler K."/>
        </authorList>
    </citation>
    <scope>NUCLEOTIDE SEQUENCE [LARGE SCALE GENOMIC DNA]</scope>
    <source>
        <strain evidence="19 20">DSM 24669</strain>
    </source>
</reference>
<evidence type="ECO:0000256" key="5">
    <source>
        <dbReference type="ARBA" id="ARBA00022496"/>
    </source>
</evidence>
<proteinExistence type="inferred from homology"/>
<dbReference type="InterPro" id="IPR039426">
    <property type="entry name" value="TonB-dep_rcpt-like"/>
</dbReference>
<dbReference type="PANTHER" id="PTHR32552:SF68">
    <property type="entry name" value="FERRICHROME OUTER MEMBRANE TRANSPORTER_PHAGE RECEPTOR"/>
    <property type="match status" value="1"/>
</dbReference>
<feature type="signal peptide" evidence="16">
    <location>
        <begin position="1"/>
        <end position="22"/>
    </location>
</feature>
<evidence type="ECO:0000256" key="9">
    <source>
        <dbReference type="ARBA" id="ARBA00023065"/>
    </source>
</evidence>
<feature type="domain" description="TonB-dependent receptor plug" evidence="18">
    <location>
        <begin position="55"/>
        <end position="152"/>
    </location>
</feature>
<comment type="similarity">
    <text evidence="2 14 15">Belongs to the TonB-dependent receptor family.</text>
</comment>
<evidence type="ECO:0000256" key="2">
    <source>
        <dbReference type="ARBA" id="ARBA00009810"/>
    </source>
</evidence>
<keyword evidence="7 16" id="KW-0732">Signal</keyword>
<sequence length="697" mass="77117">MFSKSQLALLIGAVLTVPAAYAETTQVDEHMVVTGRDHGYKADNNTTAMRIEATQLETPGQVAIIDEQIINEQRASTLGEVLKNDASVSAGGDSRNRERFSLRGFEVGSSSGFLRDGKQHWSHYRQPVELLERVEVLKGPAGLLYGKSAPGGLINMVSKKPTHETQVSLSQDIGSNNDSRTVLDVSGALNEDETLRARTVLSKQTKESWRSYSDGSTHSTERVVGGVFVDYDVNNDITVSVHADKTKDHGNVDSGAYVVDGKVIGGDERIWDAQWSKIENDVENYGFDVNAQLSTNWALKTGYNYQDFKRNDVESFPDFSKYATDGTIGHGGSDRKDHWVFQTAYVDFTGEANVLGMDHQLLLGANWLGYDYKRNQASFTKVYVEPGNPVPSPEINTSKKVKKSHSHTDSYGIYVQDMVTITDQWKALAGVRFDEQRGNGIKETAVSPKAAIIYQPVENGSIYVNYSESFEPKGQVSNSSSRQYVNDGEQLKPVKGKQYELGTKWELLDNSLFVSGAVFDITEVNSPLDVELSSGKWKKTQDGERVHRGAELAAQGYVTEDFSVSASAMYLDAEYTKHETYQGNRPVDVPEFSASVWSRYSFVTGTDMNLGVIYVGERFGDAANTFQKDSYTRVDLGVAHTYKYDEKLDIVARLNVENLFDTDYLAGGGSTSSKYPGATNVVIGEGRNFMASIQFRY</sequence>
<evidence type="ECO:0000256" key="4">
    <source>
        <dbReference type="ARBA" id="ARBA00022452"/>
    </source>
</evidence>
<keyword evidence="13 14" id="KW-0998">Cell outer membrane</keyword>
<evidence type="ECO:0000256" key="13">
    <source>
        <dbReference type="ARBA" id="ARBA00023237"/>
    </source>
</evidence>
<dbReference type="InterPro" id="IPR036942">
    <property type="entry name" value="Beta-barrel_TonB_sf"/>
</dbReference>
<keyword evidence="10 15" id="KW-0798">TonB box</keyword>
<evidence type="ECO:0000256" key="11">
    <source>
        <dbReference type="ARBA" id="ARBA00023136"/>
    </source>
</evidence>
<keyword evidence="5" id="KW-0410">Iron transport</keyword>
<dbReference type="PROSITE" id="PS52016">
    <property type="entry name" value="TONB_DEPENDENT_REC_3"/>
    <property type="match status" value="1"/>
</dbReference>
<dbReference type="AlphaFoldDB" id="A0A2T3P784"/>
<dbReference type="SUPFAM" id="SSF56935">
    <property type="entry name" value="Porins"/>
    <property type="match status" value="1"/>
</dbReference>
<dbReference type="RefSeq" id="WP_107302714.1">
    <property type="nucleotide sequence ID" value="NZ_AP024853.1"/>
</dbReference>
<evidence type="ECO:0000256" key="10">
    <source>
        <dbReference type="ARBA" id="ARBA00023077"/>
    </source>
</evidence>
<dbReference type="Gene3D" id="2.40.170.20">
    <property type="entry name" value="TonB-dependent receptor, beta-barrel domain"/>
    <property type="match status" value="1"/>
</dbReference>
<comment type="subcellular location">
    <subcellularLocation>
        <location evidence="1 14">Cell outer membrane</location>
        <topology evidence="1 14">Multi-pass membrane protein</topology>
    </subcellularLocation>
</comment>
<protein>
    <submittedName>
        <fullName evidence="19">TonB-dependent siderophore receptor</fullName>
    </submittedName>
</protein>
<evidence type="ECO:0000256" key="3">
    <source>
        <dbReference type="ARBA" id="ARBA00022448"/>
    </source>
</evidence>
<name>A0A2T3P784_9GAMM</name>
<keyword evidence="4 14" id="KW-1134">Transmembrane beta strand</keyword>
<evidence type="ECO:0000313" key="19">
    <source>
        <dbReference type="EMBL" id="PSW24486.1"/>
    </source>
</evidence>
<dbReference type="GO" id="GO:0009279">
    <property type="term" value="C:cell outer membrane"/>
    <property type="evidence" value="ECO:0007669"/>
    <property type="project" value="UniProtKB-SubCell"/>
</dbReference>
<dbReference type="GO" id="GO:0015344">
    <property type="term" value="F:siderophore uptake transmembrane transporter activity"/>
    <property type="evidence" value="ECO:0007669"/>
    <property type="project" value="TreeGrafter"/>
</dbReference>
<keyword evidence="20" id="KW-1185">Reference proteome</keyword>
<dbReference type="GO" id="GO:0015891">
    <property type="term" value="P:siderophore transport"/>
    <property type="evidence" value="ECO:0007669"/>
    <property type="project" value="InterPro"/>
</dbReference>
<organism evidence="19 20">
    <name type="scientific">Photobacterium swingsii</name>
    <dbReference type="NCBI Taxonomy" id="680026"/>
    <lineage>
        <taxon>Bacteria</taxon>
        <taxon>Pseudomonadati</taxon>
        <taxon>Pseudomonadota</taxon>
        <taxon>Gammaproteobacteria</taxon>
        <taxon>Vibrionales</taxon>
        <taxon>Vibrionaceae</taxon>
        <taxon>Photobacterium</taxon>
    </lineage>
</organism>
<keyword evidence="3 14" id="KW-0813">Transport</keyword>
<dbReference type="GO" id="GO:0038023">
    <property type="term" value="F:signaling receptor activity"/>
    <property type="evidence" value="ECO:0007669"/>
    <property type="project" value="InterPro"/>
</dbReference>
<evidence type="ECO:0000256" key="15">
    <source>
        <dbReference type="RuleBase" id="RU003357"/>
    </source>
</evidence>
<evidence type="ECO:0000313" key="20">
    <source>
        <dbReference type="Proteomes" id="UP000240481"/>
    </source>
</evidence>
<evidence type="ECO:0000256" key="6">
    <source>
        <dbReference type="ARBA" id="ARBA00022692"/>
    </source>
</evidence>
<dbReference type="CDD" id="cd01347">
    <property type="entry name" value="ligand_gated_channel"/>
    <property type="match status" value="1"/>
</dbReference>
<dbReference type="Pfam" id="PF07715">
    <property type="entry name" value="Plug"/>
    <property type="match status" value="1"/>
</dbReference>
<keyword evidence="11 14" id="KW-0472">Membrane</keyword>
<gene>
    <name evidence="19" type="ORF">C9I94_10645</name>
</gene>
<dbReference type="NCBIfam" id="TIGR01783">
    <property type="entry name" value="TonB-siderophor"/>
    <property type="match status" value="1"/>
</dbReference>
<dbReference type="Proteomes" id="UP000240481">
    <property type="component" value="Unassembled WGS sequence"/>
</dbReference>
<dbReference type="Pfam" id="PF00593">
    <property type="entry name" value="TonB_dep_Rec_b-barrel"/>
    <property type="match status" value="1"/>
</dbReference>
<feature type="domain" description="TonB-dependent receptor-like beta-barrel" evidence="17">
    <location>
        <begin position="219"/>
        <end position="659"/>
    </location>
</feature>
<keyword evidence="9" id="KW-0406">Ion transport</keyword>
<evidence type="ECO:0000256" key="1">
    <source>
        <dbReference type="ARBA" id="ARBA00004571"/>
    </source>
</evidence>
<feature type="chain" id="PRO_5015705330" evidence="16">
    <location>
        <begin position="23"/>
        <end position="697"/>
    </location>
</feature>
<dbReference type="InterPro" id="IPR012910">
    <property type="entry name" value="Plug_dom"/>
</dbReference>
<dbReference type="OrthoDB" id="127311at2"/>
<evidence type="ECO:0000259" key="18">
    <source>
        <dbReference type="Pfam" id="PF07715"/>
    </source>
</evidence>
<dbReference type="InterPro" id="IPR037066">
    <property type="entry name" value="Plug_dom_sf"/>
</dbReference>
<dbReference type="Gene3D" id="2.170.130.10">
    <property type="entry name" value="TonB-dependent receptor, plug domain"/>
    <property type="match status" value="1"/>
</dbReference>
<keyword evidence="6 14" id="KW-0812">Transmembrane</keyword>
<evidence type="ECO:0000256" key="8">
    <source>
        <dbReference type="ARBA" id="ARBA00023004"/>
    </source>
</evidence>
<dbReference type="EMBL" id="PYLZ01000005">
    <property type="protein sequence ID" value="PSW24486.1"/>
    <property type="molecule type" value="Genomic_DNA"/>
</dbReference>
<keyword evidence="12 19" id="KW-0675">Receptor</keyword>
<accession>A0A2T3P784</accession>
<keyword evidence="8" id="KW-0408">Iron</keyword>
<comment type="caution">
    <text evidence="19">The sequence shown here is derived from an EMBL/GenBank/DDBJ whole genome shotgun (WGS) entry which is preliminary data.</text>
</comment>
<evidence type="ECO:0000256" key="7">
    <source>
        <dbReference type="ARBA" id="ARBA00022729"/>
    </source>
</evidence>
<evidence type="ECO:0000256" key="16">
    <source>
        <dbReference type="SAM" id="SignalP"/>
    </source>
</evidence>
<evidence type="ECO:0000256" key="12">
    <source>
        <dbReference type="ARBA" id="ARBA00023170"/>
    </source>
</evidence>
<evidence type="ECO:0000259" key="17">
    <source>
        <dbReference type="Pfam" id="PF00593"/>
    </source>
</evidence>
<evidence type="ECO:0000256" key="14">
    <source>
        <dbReference type="PROSITE-ProRule" id="PRU01360"/>
    </source>
</evidence>